<feature type="binding site" evidence="5">
    <location>
        <position position="237"/>
    </location>
    <ligand>
        <name>3-dehydroquinate</name>
        <dbReference type="ChEBI" id="CHEBI:32364"/>
    </ligand>
</feature>
<evidence type="ECO:0000256" key="1">
    <source>
        <dbReference type="ARBA" id="ARBA00001864"/>
    </source>
</evidence>
<accession>A0A1H6R061</accession>
<feature type="binding site" evidence="5">
    <location>
        <position position="218"/>
    </location>
    <ligand>
        <name>3-dehydroquinate</name>
        <dbReference type="ChEBI" id="CHEBI:32364"/>
    </ligand>
</feature>
<gene>
    <name evidence="5" type="primary">aroD</name>
    <name evidence="6" type="ORF">SAMN04487834_100566</name>
</gene>
<comment type="function">
    <text evidence="5">Involved in the third step of the chorismate pathway, which leads to the biosynthesis of aromatic amino acids. Catalyzes the cis-dehydration of 3-dehydroquinate (DHQ) and introduces the first double bond of the aromatic ring to yield 3-dehydroshikimate.</text>
</comment>
<evidence type="ECO:0000256" key="4">
    <source>
        <dbReference type="ARBA" id="ARBA00023270"/>
    </source>
</evidence>
<evidence type="ECO:0000313" key="6">
    <source>
        <dbReference type="EMBL" id="SEI47736.1"/>
    </source>
</evidence>
<sequence length="257" mass="28554">MQVIKTNHPVVQVKDVILGEGMPKICLPVVGKTEEEILQTVEHYESLSNWDILEVRLDYYEGLAFGDSVELLGKIRHETTRPILATIRTRQEGGEVDLDDDHYSLALTSIITSHTADLVDIEASHSHGVVLSLCDLCEEHDVVSIISSHNFEETPSNDDMREMLSTMHVLGGDILKLAVMPHDRIDVMRLMKVTTEMSQRINRPLITMSMGDLGKISRISGEITGSVMTFGTAGKASAPGQIALDELYQFLKELHCD</sequence>
<dbReference type="GO" id="GO:0009073">
    <property type="term" value="P:aromatic amino acid family biosynthetic process"/>
    <property type="evidence" value="ECO:0007669"/>
    <property type="project" value="UniProtKB-KW"/>
</dbReference>
<comment type="catalytic activity">
    <reaction evidence="1 5">
        <text>3-dehydroquinate = 3-dehydroshikimate + H2O</text>
        <dbReference type="Rhea" id="RHEA:21096"/>
        <dbReference type="ChEBI" id="CHEBI:15377"/>
        <dbReference type="ChEBI" id="CHEBI:16630"/>
        <dbReference type="ChEBI" id="CHEBI:32364"/>
        <dbReference type="EC" id="4.2.1.10"/>
    </reaction>
</comment>
<keyword evidence="5" id="KW-0028">Amino-acid biosynthesis</keyword>
<dbReference type="Gene3D" id="3.20.20.70">
    <property type="entry name" value="Aldolase class I"/>
    <property type="match status" value="1"/>
</dbReference>
<keyword evidence="3 5" id="KW-0456">Lyase</keyword>
<comment type="pathway">
    <text evidence="5">Metabolic intermediate biosynthesis; chorismate biosynthesis; chorismate from D-erythrose 4-phosphate and phosphoenolpyruvate: step 3/7.</text>
</comment>
<dbReference type="InterPro" id="IPR013785">
    <property type="entry name" value="Aldolase_TIM"/>
</dbReference>
<dbReference type="GeneID" id="54119705"/>
<dbReference type="EMBL" id="FNYK01000005">
    <property type="protein sequence ID" value="SEI47736.1"/>
    <property type="molecule type" value="Genomic_DNA"/>
</dbReference>
<dbReference type="NCBIfam" id="TIGR01093">
    <property type="entry name" value="aroD"/>
    <property type="match status" value="1"/>
</dbReference>
<dbReference type="Proteomes" id="UP000183028">
    <property type="component" value="Unassembled WGS sequence"/>
</dbReference>
<proteinExistence type="inferred from homology"/>
<dbReference type="InterPro" id="IPR050146">
    <property type="entry name" value="Type-I_3-dehydroquinase"/>
</dbReference>
<dbReference type="GO" id="GO:0003855">
    <property type="term" value="F:3-dehydroquinate dehydratase activity"/>
    <property type="evidence" value="ECO:0007669"/>
    <property type="project" value="UniProtKB-UniRule"/>
</dbReference>
<evidence type="ECO:0000256" key="5">
    <source>
        <dbReference type="HAMAP-Rule" id="MF_00214"/>
    </source>
</evidence>
<keyword evidence="4 5" id="KW-0704">Schiff base</keyword>
<reference evidence="7" key="1">
    <citation type="submission" date="2016-10" db="EMBL/GenBank/DDBJ databases">
        <authorList>
            <person name="Varghese N."/>
        </authorList>
    </citation>
    <scope>NUCLEOTIDE SEQUENCE [LARGE SCALE GENOMIC DNA]</scope>
    <source>
        <strain evidence="7">DSM 20406</strain>
    </source>
</reference>
<evidence type="ECO:0000313" key="7">
    <source>
        <dbReference type="Proteomes" id="UP000183028"/>
    </source>
</evidence>
<dbReference type="InterPro" id="IPR001381">
    <property type="entry name" value="DHquinase_I"/>
</dbReference>
<comment type="caution">
    <text evidence="5">Lacks conserved residue(s) required for the propagation of feature annotation.</text>
</comment>
<feature type="active site" description="Proton donor/acceptor" evidence="5">
    <location>
        <position position="149"/>
    </location>
</feature>
<organism evidence="6 7">
    <name type="scientific">Sharpea azabuensis</name>
    <dbReference type="NCBI Taxonomy" id="322505"/>
    <lineage>
        <taxon>Bacteria</taxon>
        <taxon>Bacillati</taxon>
        <taxon>Bacillota</taxon>
        <taxon>Erysipelotrichia</taxon>
        <taxon>Erysipelotrichales</taxon>
        <taxon>Coprobacillaceae</taxon>
        <taxon>Sharpea</taxon>
    </lineage>
</organism>
<dbReference type="EC" id="4.2.1.10" evidence="5"/>
<evidence type="ECO:0000256" key="3">
    <source>
        <dbReference type="ARBA" id="ARBA00023239"/>
    </source>
</evidence>
<dbReference type="GO" id="GO:0008652">
    <property type="term" value="P:amino acid biosynthetic process"/>
    <property type="evidence" value="ECO:0007669"/>
    <property type="project" value="UniProtKB-KW"/>
</dbReference>
<dbReference type="GO" id="GO:0009423">
    <property type="term" value="P:chorismate biosynthetic process"/>
    <property type="evidence" value="ECO:0007669"/>
    <property type="project" value="UniProtKB-UniRule"/>
</dbReference>
<evidence type="ECO:0000256" key="2">
    <source>
        <dbReference type="ARBA" id="ARBA00023141"/>
    </source>
</evidence>
<dbReference type="PANTHER" id="PTHR43699">
    <property type="entry name" value="3-DEHYDROQUINATE DEHYDRATASE"/>
    <property type="match status" value="1"/>
</dbReference>
<dbReference type="FunFam" id="3.20.20.70:FF:000047">
    <property type="entry name" value="3-dehydroquinate dehydratase"/>
    <property type="match status" value="1"/>
</dbReference>
<keyword evidence="2 5" id="KW-0057">Aromatic amino acid biosynthesis</keyword>
<feature type="binding site" evidence="5">
    <location>
        <position position="241"/>
    </location>
    <ligand>
        <name>3-dehydroquinate</name>
        <dbReference type="ChEBI" id="CHEBI:32364"/>
    </ligand>
</feature>
<dbReference type="GO" id="GO:0046279">
    <property type="term" value="P:3,4-dihydroxybenzoate biosynthetic process"/>
    <property type="evidence" value="ECO:0007669"/>
    <property type="project" value="TreeGrafter"/>
</dbReference>
<dbReference type="PANTHER" id="PTHR43699:SF1">
    <property type="entry name" value="3-DEHYDROQUINATE DEHYDRATASE"/>
    <property type="match status" value="1"/>
</dbReference>
<feature type="binding site" evidence="5">
    <location>
        <begin position="54"/>
        <end position="56"/>
    </location>
    <ligand>
        <name>3-dehydroquinate</name>
        <dbReference type="ChEBI" id="CHEBI:32364"/>
    </ligand>
</feature>
<dbReference type="Pfam" id="PF01487">
    <property type="entry name" value="DHquinase_I"/>
    <property type="match status" value="1"/>
</dbReference>
<dbReference type="CDD" id="cd00502">
    <property type="entry name" value="DHQase_I"/>
    <property type="match status" value="1"/>
</dbReference>
<protein>
    <recommendedName>
        <fullName evidence="5">3-dehydroquinate dehydratase</fullName>
        <shortName evidence="5">3-dehydroquinase</shortName>
        <ecNumber evidence="5">4.2.1.10</ecNumber>
    </recommendedName>
    <alternativeName>
        <fullName evidence="5">Type I DHQase</fullName>
    </alternativeName>
    <alternativeName>
        <fullName evidence="5">Type I dehydroquinase</fullName>
        <shortName evidence="5">DHQ1</shortName>
    </alternativeName>
</protein>
<name>A0A1H6R061_9FIRM</name>
<dbReference type="AlphaFoldDB" id="A0A1H6R061"/>
<feature type="active site" description="Schiff-base intermediate with substrate" evidence="5">
    <location>
        <position position="176"/>
    </location>
</feature>
<dbReference type="OrthoDB" id="9813659at2"/>
<dbReference type="SUPFAM" id="SSF51569">
    <property type="entry name" value="Aldolase"/>
    <property type="match status" value="1"/>
</dbReference>
<keyword evidence="7" id="KW-1185">Reference proteome</keyword>
<dbReference type="eggNOG" id="COG0710">
    <property type="taxonomic scope" value="Bacteria"/>
</dbReference>
<comment type="similarity">
    <text evidence="5">Belongs to the type-I 3-dehydroquinase family.</text>
</comment>
<dbReference type="UniPathway" id="UPA00053">
    <property type="reaction ID" value="UER00086"/>
</dbReference>
<dbReference type="HAMAP" id="MF_00214">
    <property type="entry name" value="AroD"/>
    <property type="match status" value="1"/>
</dbReference>
<dbReference type="RefSeq" id="WP_051646841.1">
    <property type="nucleotide sequence ID" value="NZ_CACVPP010000030.1"/>
</dbReference>
<comment type="subunit">
    <text evidence="5">Homodimer.</text>
</comment>
<dbReference type="STRING" id="322505.SAMN04487836_10519"/>
<feature type="binding site" evidence="5">
    <location>
        <position position="88"/>
    </location>
    <ligand>
        <name>3-dehydroquinate</name>
        <dbReference type="ChEBI" id="CHEBI:32364"/>
    </ligand>
</feature>